<dbReference type="CDD" id="cd06185">
    <property type="entry name" value="PDR_like"/>
    <property type="match status" value="1"/>
</dbReference>
<dbReference type="InterPro" id="IPR001433">
    <property type="entry name" value="OxRdtase_FAD/NAD-bd"/>
</dbReference>
<dbReference type="CDD" id="cd00207">
    <property type="entry name" value="fer2"/>
    <property type="match status" value="1"/>
</dbReference>
<comment type="cofactor">
    <cofactor evidence="1">
        <name>FAD</name>
        <dbReference type="ChEBI" id="CHEBI:57692"/>
    </cofactor>
</comment>
<keyword evidence="7" id="KW-0411">Iron-sulfur</keyword>
<evidence type="ECO:0000256" key="4">
    <source>
        <dbReference type="ARBA" id="ARBA00022723"/>
    </source>
</evidence>
<dbReference type="EMBL" id="JBHRWK010000164">
    <property type="protein sequence ID" value="MFC3456538.1"/>
    <property type="molecule type" value="Genomic_DNA"/>
</dbReference>
<dbReference type="InterPro" id="IPR036010">
    <property type="entry name" value="2Fe-2S_ferredoxin-like_sf"/>
</dbReference>
<evidence type="ECO:0000313" key="10">
    <source>
        <dbReference type="EMBL" id="MFC3456538.1"/>
    </source>
</evidence>
<evidence type="ECO:0000256" key="2">
    <source>
        <dbReference type="ARBA" id="ARBA00022630"/>
    </source>
</evidence>
<evidence type="ECO:0000256" key="1">
    <source>
        <dbReference type="ARBA" id="ARBA00001974"/>
    </source>
</evidence>
<comment type="caution">
    <text evidence="10">The sequence shown here is derived from an EMBL/GenBank/DDBJ whole genome shotgun (WGS) entry which is preliminary data.</text>
</comment>
<dbReference type="PRINTS" id="PR00409">
    <property type="entry name" value="PHDIOXRDTASE"/>
</dbReference>
<reference evidence="11" key="1">
    <citation type="journal article" date="2019" name="Int. J. Syst. Evol. Microbiol.">
        <title>The Global Catalogue of Microorganisms (GCM) 10K type strain sequencing project: providing services to taxonomists for standard genome sequencing and annotation.</title>
        <authorList>
            <consortium name="The Broad Institute Genomics Platform"/>
            <consortium name="The Broad Institute Genome Sequencing Center for Infectious Disease"/>
            <person name="Wu L."/>
            <person name="Ma J."/>
        </authorList>
    </citation>
    <scope>NUCLEOTIDE SEQUENCE [LARGE SCALE GENOMIC DNA]</scope>
    <source>
        <strain evidence="11">CGMCC 4.7676</strain>
    </source>
</reference>
<sequence>MNGSTELQLAVGGRRAVALDVAEFELRPVDGGELPEWQPGAHIDVVTGTGIVRQYSLCGDPGDRSGYRIAVLRQPRGRGGSAWLHERLNDGDRVVVSIPRNHFPLEAGRRYVFLAGGIGITPLLPMIRQVAAEGSDWSLHYGGRTRASMAYADDLRAVDASRVHLLPFDECGLIDLDGALDEAGPQAHVYCCGPEPLIGAAEKACADRGMRLRTERFSPKDIGFSPVNSPFTVRIASTGAELMVPADRSIVEVLIEAGVDVLTSCEEGTCGTCETAVLSGDPDHRDSVLTEEEQATGDRMLPCVSRSRTPELLLDL</sequence>
<dbReference type="InterPro" id="IPR001041">
    <property type="entry name" value="2Fe-2S_ferredoxin-type"/>
</dbReference>
<organism evidence="10 11">
    <name type="scientific">Amycolatopsis speibonae</name>
    <dbReference type="NCBI Taxonomy" id="1450224"/>
    <lineage>
        <taxon>Bacteria</taxon>
        <taxon>Bacillati</taxon>
        <taxon>Actinomycetota</taxon>
        <taxon>Actinomycetes</taxon>
        <taxon>Pseudonocardiales</taxon>
        <taxon>Pseudonocardiaceae</taxon>
        <taxon>Amycolatopsis</taxon>
    </lineage>
</organism>
<evidence type="ECO:0000256" key="3">
    <source>
        <dbReference type="ARBA" id="ARBA00022714"/>
    </source>
</evidence>
<feature type="domain" description="FAD-binding FR-type" evidence="9">
    <location>
        <begin position="4"/>
        <end position="106"/>
    </location>
</feature>
<dbReference type="InterPro" id="IPR012675">
    <property type="entry name" value="Beta-grasp_dom_sf"/>
</dbReference>
<evidence type="ECO:0000256" key="7">
    <source>
        <dbReference type="ARBA" id="ARBA00023014"/>
    </source>
</evidence>
<dbReference type="InterPro" id="IPR050415">
    <property type="entry name" value="MRET"/>
</dbReference>
<dbReference type="SUPFAM" id="SSF63380">
    <property type="entry name" value="Riboflavin synthase domain-like"/>
    <property type="match status" value="1"/>
</dbReference>
<dbReference type="InterPro" id="IPR039261">
    <property type="entry name" value="FNR_nucleotide-bd"/>
</dbReference>
<dbReference type="Gene3D" id="3.10.20.30">
    <property type="match status" value="1"/>
</dbReference>
<dbReference type="InterPro" id="IPR017927">
    <property type="entry name" value="FAD-bd_FR_type"/>
</dbReference>
<evidence type="ECO:0000256" key="5">
    <source>
        <dbReference type="ARBA" id="ARBA00023002"/>
    </source>
</evidence>
<dbReference type="InterPro" id="IPR017938">
    <property type="entry name" value="Riboflavin_synthase-like_b-brl"/>
</dbReference>
<dbReference type="Gene3D" id="2.40.30.10">
    <property type="entry name" value="Translation factors"/>
    <property type="match status" value="1"/>
</dbReference>
<accession>A0ABV7PEE6</accession>
<dbReference type="PROSITE" id="PS51384">
    <property type="entry name" value="FAD_FR"/>
    <property type="match status" value="1"/>
</dbReference>
<evidence type="ECO:0000259" key="8">
    <source>
        <dbReference type="PROSITE" id="PS51085"/>
    </source>
</evidence>
<dbReference type="RefSeq" id="WP_378247993.1">
    <property type="nucleotide sequence ID" value="NZ_JBHRWK010000164.1"/>
</dbReference>
<keyword evidence="11" id="KW-1185">Reference proteome</keyword>
<feature type="domain" description="2Fe-2S ferredoxin-type" evidence="8">
    <location>
        <begin position="231"/>
        <end position="316"/>
    </location>
</feature>
<dbReference type="SUPFAM" id="SSF54292">
    <property type="entry name" value="2Fe-2S ferredoxin-like"/>
    <property type="match status" value="1"/>
</dbReference>
<dbReference type="Pfam" id="PF00175">
    <property type="entry name" value="NAD_binding_1"/>
    <property type="match status" value="1"/>
</dbReference>
<dbReference type="InterPro" id="IPR006058">
    <property type="entry name" value="2Fe2S_fd_BS"/>
</dbReference>
<keyword evidence="3" id="KW-0001">2Fe-2S</keyword>
<evidence type="ECO:0000256" key="6">
    <source>
        <dbReference type="ARBA" id="ARBA00023004"/>
    </source>
</evidence>
<proteinExistence type="predicted"/>
<protein>
    <submittedName>
        <fullName evidence="10">PDR/VanB family oxidoreductase</fullName>
    </submittedName>
</protein>
<dbReference type="PANTHER" id="PTHR47354:SF1">
    <property type="entry name" value="CARNITINE MONOOXYGENASE REDUCTASE SUBUNIT"/>
    <property type="match status" value="1"/>
</dbReference>
<dbReference type="PROSITE" id="PS00197">
    <property type="entry name" value="2FE2S_FER_1"/>
    <property type="match status" value="1"/>
</dbReference>
<gene>
    <name evidence="10" type="ORF">ACFOSH_44585</name>
</gene>
<name>A0ABV7PEE6_9PSEU</name>
<dbReference type="Proteomes" id="UP001595645">
    <property type="component" value="Unassembled WGS sequence"/>
</dbReference>
<dbReference type="Gene3D" id="3.40.50.80">
    <property type="entry name" value="Nucleotide-binding domain of ferredoxin-NADP reductase (FNR) module"/>
    <property type="match status" value="1"/>
</dbReference>
<keyword evidence="2" id="KW-0285">Flavoprotein</keyword>
<keyword evidence="5" id="KW-0560">Oxidoreductase</keyword>
<evidence type="ECO:0000313" key="11">
    <source>
        <dbReference type="Proteomes" id="UP001595645"/>
    </source>
</evidence>
<dbReference type="Pfam" id="PF00111">
    <property type="entry name" value="Fer2"/>
    <property type="match status" value="1"/>
</dbReference>
<dbReference type="PROSITE" id="PS51085">
    <property type="entry name" value="2FE2S_FER_2"/>
    <property type="match status" value="1"/>
</dbReference>
<dbReference type="PANTHER" id="PTHR47354">
    <property type="entry name" value="NADH OXIDOREDUCTASE HCR"/>
    <property type="match status" value="1"/>
</dbReference>
<keyword evidence="4" id="KW-0479">Metal-binding</keyword>
<dbReference type="SUPFAM" id="SSF52343">
    <property type="entry name" value="Ferredoxin reductase-like, C-terminal NADP-linked domain"/>
    <property type="match status" value="1"/>
</dbReference>
<evidence type="ECO:0000259" key="9">
    <source>
        <dbReference type="PROSITE" id="PS51384"/>
    </source>
</evidence>
<keyword evidence="6" id="KW-0408">Iron</keyword>